<feature type="transmembrane region" description="Helical" evidence="2">
    <location>
        <begin position="70"/>
        <end position="88"/>
    </location>
</feature>
<keyword evidence="4" id="KW-0012">Acyltransferase</keyword>
<dbReference type="GO" id="GO:0016746">
    <property type="term" value="F:acyltransferase activity"/>
    <property type="evidence" value="ECO:0007669"/>
    <property type="project" value="UniProtKB-KW"/>
</dbReference>
<keyword evidence="4" id="KW-0808">Transferase</keyword>
<dbReference type="RefSeq" id="WP_251804161.1">
    <property type="nucleotide sequence ID" value="NZ_JAMQOL010000076.1"/>
</dbReference>
<dbReference type="Proteomes" id="UP001523216">
    <property type="component" value="Unassembled WGS sequence"/>
</dbReference>
<feature type="transmembrane region" description="Helical" evidence="2">
    <location>
        <begin position="30"/>
        <end position="50"/>
    </location>
</feature>
<feature type="transmembrane region" description="Helical" evidence="2">
    <location>
        <begin position="151"/>
        <end position="169"/>
    </location>
</feature>
<feature type="region of interest" description="Disordered" evidence="1">
    <location>
        <begin position="342"/>
        <end position="389"/>
    </location>
</feature>
<dbReference type="EMBL" id="JAMQOL010000076">
    <property type="protein sequence ID" value="MCM4084410.1"/>
    <property type="molecule type" value="Genomic_DNA"/>
</dbReference>
<dbReference type="Pfam" id="PF01757">
    <property type="entry name" value="Acyl_transf_3"/>
    <property type="match status" value="1"/>
</dbReference>
<comment type="caution">
    <text evidence="4">The sequence shown here is derived from an EMBL/GenBank/DDBJ whole genome shotgun (WGS) entry which is preliminary data.</text>
</comment>
<reference evidence="4 5" key="1">
    <citation type="submission" date="2022-06" db="EMBL/GenBank/DDBJ databases">
        <title>Actinoplanes abujensis sp. nov., isolated from Nigerian arid soil.</title>
        <authorList>
            <person name="Ding P."/>
        </authorList>
    </citation>
    <scope>NUCLEOTIDE SEQUENCE [LARGE SCALE GENOMIC DNA]</scope>
    <source>
        <strain evidence="5">TRM88002</strain>
    </source>
</reference>
<proteinExistence type="predicted"/>
<name>A0ABT0YF95_9ACTN</name>
<evidence type="ECO:0000259" key="3">
    <source>
        <dbReference type="Pfam" id="PF01757"/>
    </source>
</evidence>
<keyword evidence="2" id="KW-0812">Transmembrane</keyword>
<keyword evidence="2" id="KW-0472">Membrane</keyword>
<keyword evidence="5" id="KW-1185">Reference proteome</keyword>
<feature type="domain" description="Acyltransferase 3" evidence="3">
    <location>
        <begin position="3"/>
        <end position="320"/>
    </location>
</feature>
<feature type="transmembrane region" description="Helical" evidence="2">
    <location>
        <begin position="125"/>
        <end position="144"/>
    </location>
</feature>
<gene>
    <name evidence="4" type="ORF">LXN57_43435</name>
</gene>
<organism evidence="4 5">
    <name type="scientific">Paractinoplanes hotanensis</name>
    <dbReference type="NCBI Taxonomy" id="2906497"/>
    <lineage>
        <taxon>Bacteria</taxon>
        <taxon>Bacillati</taxon>
        <taxon>Actinomycetota</taxon>
        <taxon>Actinomycetes</taxon>
        <taxon>Micromonosporales</taxon>
        <taxon>Micromonosporaceae</taxon>
        <taxon>Paractinoplanes</taxon>
    </lineage>
</organism>
<sequence length="389" mass="42699">MRNRYLDLLRAAAIIRVITYHLYGWPWLSVLLPAMGIMFALAGSLTAASLAKRQARQVVTARLRRLLPPLWLLGLVAVPVMLAAGWTAETGGEHPFNPVTLVYWIVPVGDPPGSDLAVDVWEPLWYLRAYLWFVLLSPLLFALWRRAGLATLGLPLLLMAVLEVSGLTLPEAADAGLWDFATYGGCWIAGFAHHDGRLARIRPWLAYPVALAMGSVAIWWASSSGNWDLNDFPEAQALWSLGFVLVVLRWQPPMGWLARAGPLNNAVTLINGRAVTIYLWHNIAITAVWPVLTLLALDNVDERLSSVLALLVTLLLTALAVLVFGWAEDLAARRRPRLWPSTSVPAGTSVASQPRQTATGTAPYRVTARVRMPRPPAPGARYGPQGRGR</sequence>
<feature type="transmembrane region" description="Helical" evidence="2">
    <location>
        <begin position="237"/>
        <end position="257"/>
    </location>
</feature>
<evidence type="ECO:0000256" key="1">
    <source>
        <dbReference type="SAM" id="MobiDB-lite"/>
    </source>
</evidence>
<protein>
    <submittedName>
        <fullName evidence="4">Acyltransferase</fullName>
    </submittedName>
</protein>
<dbReference type="PANTHER" id="PTHR23028:SF53">
    <property type="entry name" value="ACYL_TRANSF_3 DOMAIN-CONTAINING PROTEIN"/>
    <property type="match status" value="1"/>
</dbReference>
<keyword evidence="2" id="KW-1133">Transmembrane helix</keyword>
<feature type="transmembrane region" description="Helical" evidence="2">
    <location>
        <begin position="278"/>
        <end position="297"/>
    </location>
</feature>
<evidence type="ECO:0000256" key="2">
    <source>
        <dbReference type="SAM" id="Phobius"/>
    </source>
</evidence>
<accession>A0ABT0YF95</accession>
<feature type="transmembrane region" description="Helical" evidence="2">
    <location>
        <begin position="175"/>
        <end position="192"/>
    </location>
</feature>
<dbReference type="InterPro" id="IPR050879">
    <property type="entry name" value="Acyltransferase_3"/>
</dbReference>
<evidence type="ECO:0000313" key="5">
    <source>
        <dbReference type="Proteomes" id="UP001523216"/>
    </source>
</evidence>
<feature type="compositionally biased region" description="Polar residues" evidence="1">
    <location>
        <begin position="342"/>
        <end position="360"/>
    </location>
</feature>
<dbReference type="PANTHER" id="PTHR23028">
    <property type="entry name" value="ACETYLTRANSFERASE"/>
    <property type="match status" value="1"/>
</dbReference>
<feature type="transmembrane region" description="Helical" evidence="2">
    <location>
        <begin position="204"/>
        <end position="222"/>
    </location>
</feature>
<dbReference type="InterPro" id="IPR002656">
    <property type="entry name" value="Acyl_transf_3_dom"/>
</dbReference>
<feature type="compositionally biased region" description="Low complexity" evidence="1">
    <location>
        <begin position="379"/>
        <end position="389"/>
    </location>
</feature>
<evidence type="ECO:0000313" key="4">
    <source>
        <dbReference type="EMBL" id="MCM4084410.1"/>
    </source>
</evidence>
<feature type="transmembrane region" description="Helical" evidence="2">
    <location>
        <begin position="303"/>
        <end position="327"/>
    </location>
</feature>